<dbReference type="EMBL" id="CP011097">
    <property type="protein sequence ID" value="AJZ75815.1"/>
    <property type="molecule type" value="Genomic_DNA"/>
</dbReference>
<sequence length="124" mass="14392">MGILESLNGYDPKKAKESLDMLLIDRNNEFKELANGMKIPTTSKNWEENILKFCLDFNVCFYDVITKVEGPNDATEESHNKIHQCMTLIRQLARGKTNMIEITHMQNLAYTLAEEFKSIYKRLT</sequence>
<name>A0A3G1B2E9_9ARCH</name>
<keyword evidence="2" id="KW-1185">Reference proteome</keyword>
<gene>
    <name evidence="1" type="ORF">SU86_004925</name>
</gene>
<evidence type="ECO:0000313" key="2">
    <source>
        <dbReference type="Proteomes" id="UP000266745"/>
    </source>
</evidence>
<dbReference type="RefSeq" id="WP_048189406.1">
    <property type="nucleotide sequence ID" value="NZ_CP011097.1"/>
</dbReference>
<dbReference type="KEGG" id="tah:SU86_004925"/>
<protein>
    <submittedName>
        <fullName evidence="1">Uncharacterized protein</fullName>
    </submittedName>
</protein>
<dbReference type="Proteomes" id="UP000266745">
    <property type="component" value="Chromosome"/>
</dbReference>
<accession>A0A3G1B2E9</accession>
<evidence type="ECO:0000313" key="1">
    <source>
        <dbReference type="EMBL" id="AJZ75815.1"/>
    </source>
</evidence>
<reference evidence="1 2" key="1">
    <citation type="journal article" date="2016" name="Sci. Rep.">
        <title>A novel ammonia-oxidizing archaeon from wastewater treatment plant: Its enrichment, physiological and genomic characteristics.</title>
        <authorList>
            <person name="Li Y."/>
            <person name="Ding K."/>
            <person name="Wen X."/>
            <person name="Zhang B."/>
            <person name="Shen B."/>
            <person name="Yang Y."/>
        </authorList>
    </citation>
    <scope>NUCLEOTIDE SEQUENCE [LARGE SCALE GENOMIC DNA]</scope>
    <source>
        <strain evidence="1 2">SAT1</strain>
    </source>
</reference>
<dbReference type="AlphaFoldDB" id="A0A3G1B2E9"/>
<dbReference type="GeneID" id="24875741"/>
<proteinExistence type="predicted"/>
<organism evidence="1 2">
    <name type="scientific">Candidatus Nitrosotenuis cloacae</name>
    <dbReference type="NCBI Taxonomy" id="1603555"/>
    <lineage>
        <taxon>Archaea</taxon>
        <taxon>Nitrososphaerota</taxon>
        <taxon>Candidatus Nitrosotenuis</taxon>
    </lineage>
</organism>
<dbReference type="OrthoDB" id="1055at2157"/>